<dbReference type="RefSeq" id="WP_244024529.1">
    <property type="nucleotide sequence ID" value="NZ_JALHLF010000215.1"/>
</dbReference>
<proteinExistence type="predicted"/>
<protein>
    <submittedName>
        <fullName evidence="2">Cytochrome c</fullName>
    </submittedName>
</protein>
<evidence type="ECO:0000313" key="2">
    <source>
        <dbReference type="EMBL" id="MCJ2185093.1"/>
    </source>
</evidence>
<dbReference type="InterPro" id="IPR036909">
    <property type="entry name" value="Cyt_c-like_dom_sf"/>
</dbReference>
<dbReference type="SUPFAM" id="SSF46626">
    <property type="entry name" value="Cytochrome c"/>
    <property type="match status" value="1"/>
</dbReference>
<evidence type="ECO:0000256" key="1">
    <source>
        <dbReference type="SAM" id="SignalP"/>
    </source>
</evidence>
<comment type="caution">
    <text evidence="2">The sequence shown here is derived from an EMBL/GenBank/DDBJ whole genome shotgun (WGS) entry which is preliminary data.</text>
</comment>
<evidence type="ECO:0000313" key="3">
    <source>
        <dbReference type="Proteomes" id="UP001162881"/>
    </source>
</evidence>
<feature type="chain" id="PRO_5045525723" evidence="1">
    <location>
        <begin position="22"/>
        <end position="145"/>
    </location>
</feature>
<dbReference type="Proteomes" id="UP001162881">
    <property type="component" value="Unassembled WGS sequence"/>
</dbReference>
<dbReference type="EMBL" id="JALHLF010000215">
    <property type="protein sequence ID" value="MCJ2185093.1"/>
    <property type="molecule type" value="Genomic_DNA"/>
</dbReference>
<feature type="non-terminal residue" evidence="2">
    <location>
        <position position="145"/>
    </location>
</feature>
<reference evidence="2" key="1">
    <citation type="submission" date="2022-03" db="EMBL/GenBank/DDBJ databases">
        <title>Identification of a novel bacterium isolated from mangrove sediments.</title>
        <authorList>
            <person name="Pan X."/>
        </authorList>
    </citation>
    <scope>NUCLEOTIDE SEQUENCE</scope>
    <source>
        <strain evidence="2">B1949</strain>
    </source>
</reference>
<sequence length="145" mass="15706">MKRLARFGAPALLALALAVRAAGSTGELTETTLPGVDDLAAARVDYMLKCQGCHHPDGSGNAVNTPPLAGQVARFLHVAGGRAFIARVPGVASTDLDDRRTARVLNYSLYRFDRAHLPADFTPYTAQEIGRLRRAPLRLERAAWR</sequence>
<organism evidence="2 3">
    <name type="scientific">Novosphingobium organovorum</name>
    <dbReference type="NCBI Taxonomy" id="2930092"/>
    <lineage>
        <taxon>Bacteria</taxon>
        <taxon>Pseudomonadati</taxon>
        <taxon>Pseudomonadota</taxon>
        <taxon>Alphaproteobacteria</taxon>
        <taxon>Sphingomonadales</taxon>
        <taxon>Sphingomonadaceae</taxon>
        <taxon>Novosphingobium</taxon>
    </lineage>
</organism>
<keyword evidence="3" id="KW-1185">Reference proteome</keyword>
<gene>
    <name evidence="2" type="ORF">MTR62_20735</name>
</gene>
<feature type="signal peptide" evidence="1">
    <location>
        <begin position="1"/>
        <end position="21"/>
    </location>
</feature>
<dbReference type="Gene3D" id="1.10.760.10">
    <property type="entry name" value="Cytochrome c-like domain"/>
    <property type="match status" value="1"/>
</dbReference>
<accession>A0ABT0BJE6</accession>
<keyword evidence="1" id="KW-0732">Signal</keyword>
<name>A0ABT0BJE6_9SPHN</name>